<evidence type="ECO:0000313" key="1">
    <source>
        <dbReference type="EMBL" id="BDA63318.1"/>
    </source>
</evidence>
<organism evidence="1 2">
    <name type="scientific">Actinomyces capricornis</name>
    <dbReference type="NCBI Taxonomy" id="2755559"/>
    <lineage>
        <taxon>Bacteria</taxon>
        <taxon>Bacillati</taxon>
        <taxon>Actinomycetota</taxon>
        <taxon>Actinomycetes</taxon>
        <taxon>Actinomycetales</taxon>
        <taxon>Actinomycetaceae</taxon>
        <taxon>Actinomyces</taxon>
    </lineage>
</organism>
<accession>A0ABM7UDF4</accession>
<keyword evidence="2" id="KW-1185">Reference proteome</keyword>
<evidence type="ECO:0008006" key="3">
    <source>
        <dbReference type="Google" id="ProtNLM"/>
    </source>
</evidence>
<protein>
    <recommendedName>
        <fullName evidence="3">DNA-binding protein</fullName>
    </recommendedName>
</protein>
<reference evidence="1 2" key="1">
    <citation type="submission" date="2021-08" db="EMBL/GenBank/DDBJ databases">
        <title>Whole genome sequence of novel Actinomyces species strain MAS-1.</title>
        <authorList>
            <person name="Saito M."/>
            <person name="Kuwahara N."/>
            <person name="Takizawa T."/>
            <person name="Gotouda H."/>
            <person name="Ochiai T."/>
        </authorList>
    </citation>
    <scope>NUCLEOTIDE SEQUENCE [LARGE SCALE GENOMIC DNA]</scope>
    <source>
        <strain evidence="1 2">MAS-1</strain>
    </source>
</reference>
<name>A0ABM7UDF4_9ACTO</name>
<dbReference type="EMBL" id="AP025017">
    <property type="protein sequence ID" value="BDA63318.1"/>
    <property type="molecule type" value="Genomic_DNA"/>
</dbReference>
<dbReference type="Proteomes" id="UP000824496">
    <property type="component" value="Chromosome"/>
</dbReference>
<sequence length="201" mass="21730">MRYPGGMTAVDLHDVLADLSLTPQDLAEILLRESAARERAGAAPLTSGMSDFLSRGLPTGARGRQAARILQDRSYAEQLSAQHRALGAARDLARSLSTRELADLLGRSPSTITRAAGRSLYAYHRGRSLRFPTWQLDGARPLPGLETVVPAIRTTLSPTTVEARMTTADPELLDGLSPVQWLAQGGDPAEVLRLLDEADHR</sequence>
<evidence type="ECO:0000313" key="2">
    <source>
        <dbReference type="Proteomes" id="UP000824496"/>
    </source>
</evidence>
<gene>
    <name evidence="1" type="ORF">MANAM107_01520</name>
</gene>
<proteinExistence type="predicted"/>